<comment type="catalytic activity">
    <reaction evidence="1">
        <text>S-ubiquitinyl-[E2 ubiquitin-conjugating enzyme]-L-cysteine + [acceptor protein]-L-lysine = [E2 ubiquitin-conjugating enzyme]-L-cysteine + N(6)-ubiquitinyl-[acceptor protein]-L-lysine.</text>
        <dbReference type="EC" id="2.3.2.27"/>
    </reaction>
</comment>
<dbReference type="InterPro" id="IPR013083">
    <property type="entry name" value="Znf_RING/FYVE/PHD"/>
</dbReference>
<dbReference type="PROSITE" id="PS50089">
    <property type="entry name" value="ZF_RING_2"/>
    <property type="match status" value="1"/>
</dbReference>
<sequence length="713" mass="77244">MEPPCSSNVISTPYSDTVVSGTNHKDTEFDDKPGRTCVEPYQPSRKRSREVATCQLEEFQCAICLELMVDPVTLVCGHTLDRWCLKRYFQSAPPSPVCPICRRKLGASSHVPEPCVLLQNVILHLFPEEYARRKTPEYIACSGQYARLQDIRMRMDDAQAHAGQGQQVLEKCVLCETLDMARAEDQGVVEEALTLFSSMLTWRVRSSPRGRSGCFTEDSECTVSAPETIFQQEGAVEVLLGALCGSRATWGTKRQCVLLLSKLTVVAYAVTFGQAGVFGKECLREAGVVQALVEFLKQWPAPVERAVCVHSIMTLRVIATGPPECKASLVQAGALLEVIRHVKMCEDQLEQLEPAGVLRNVAAGGLDCKRAVCSAGGVEALSSLVRIGDGLWSLQVEVANALGDLATGDTACKAAVVAGGGVKALVRLLEASTDISKTQAAMALQAVVEDHPEGQLAVVREGGVPSLARIIQHHEGSAQMAAVCIVAHVMEGGCECHRAMILQPETLRYLYIMLDDSVSEFNDINQAYAATTLRRLTGGSASTLASLVHAVGRQTLFSGIFHGSEIAHMVSRLILTQLLASDQREMRRLVAPATMLIPHMQCARLWKHSDSALTIGLQIINCVVTSGDSSAVVELVREGAIELLLELIERPSNTQQVKQVSINVLQALGESPLTECREVFSTPKIANALHKLGIAYVFKEDHVPLKVEGNATS</sequence>
<dbReference type="PANTHER" id="PTHR45958:SF11">
    <property type="entry name" value="RING-TYPE E3 UBIQUITIN TRANSFERASE"/>
    <property type="match status" value="1"/>
</dbReference>
<reference evidence="6 7" key="1">
    <citation type="journal article" date="2015" name="Genome Biol. Evol.">
        <title>Comparative Genomics of a Bacterivorous Green Alga Reveals Evolutionary Causalities and Consequences of Phago-Mixotrophic Mode of Nutrition.</title>
        <authorList>
            <person name="Burns J.A."/>
            <person name="Paasch A."/>
            <person name="Narechania A."/>
            <person name="Kim E."/>
        </authorList>
    </citation>
    <scope>NUCLEOTIDE SEQUENCE [LARGE SCALE GENOMIC DNA]</scope>
    <source>
        <strain evidence="6 7">PLY_AMNH</strain>
    </source>
</reference>
<keyword evidence="3" id="KW-0863">Zinc-finger</keyword>
<dbReference type="EC" id="2.3.2.27" evidence="2"/>
<evidence type="ECO:0000256" key="3">
    <source>
        <dbReference type="PROSITE-ProRule" id="PRU00175"/>
    </source>
</evidence>
<keyword evidence="3" id="KW-0479">Metal-binding</keyword>
<dbReference type="Pfam" id="PF04564">
    <property type="entry name" value="U-box"/>
    <property type="match status" value="1"/>
</dbReference>
<dbReference type="SMART" id="SM00185">
    <property type="entry name" value="ARM"/>
    <property type="match status" value="7"/>
</dbReference>
<feature type="domain" description="RING-type" evidence="5">
    <location>
        <begin position="61"/>
        <end position="102"/>
    </location>
</feature>
<accession>A0AAE0CDE9</accession>
<comment type="caution">
    <text evidence="6">The sequence shown here is derived from an EMBL/GenBank/DDBJ whole genome shotgun (WGS) entry which is preliminary data.</text>
</comment>
<dbReference type="InterPro" id="IPR000225">
    <property type="entry name" value="Armadillo"/>
</dbReference>
<dbReference type="InterPro" id="IPR052608">
    <property type="entry name" value="U-box_domain_protein"/>
</dbReference>
<dbReference type="InterPro" id="IPR003613">
    <property type="entry name" value="Ubox_domain"/>
</dbReference>
<dbReference type="GO" id="GO:0061630">
    <property type="term" value="F:ubiquitin protein ligase activity"/>
    <property type="evidence" value="ECO:0007669"/>
    <property type="project" value="UniProtKB-EC"/>
</dbReference>
<dbReference type="GO" id="GO:0008270">
    <property type="term" value="F:zinc ion binding"/>
    <property type="evidence" value="ECO:0007669"/>
    <property type="project" value="UniProtKB-KW"/>
</dbReference>
<evidence type="ECO:0000256" key="4">
    <source>
        <dbReference type="PROSITE-ProRule" id="PRU00259"/>
    </source>
</evidence>
<evidence type="ECO:0000259" key="5">
    <source>
        <dbReference type="PROSITE" id="PS50089"/>
    </source>
</evidence>
<dbReference type="InterPro" id="IPR016024">
    <property type="entry name" value="ARM-type_fold"/>
</dbReference>
<evidence type="ECO:0000313" key="7">
    <source>
        <dbReference type="Proteomes" id="UP001190700"/>
    </source>
</evidence>
<dbReference type="Gene3D" id="3.30.40.10">
    <property type="entry name" value="Zinc/RING finger domain, C3HC4 (zinc finger)"/>
    <property type="match status" value="1"/>
</dbReference>
<organism evidence="6 7">
    <name type="scientific">Cymbomonas tetramitiformis</name>
    <dbReference type="NCBI Taxonomy" id="36881"/>
    <lineage>
        <taxon>Eukaryota</taxon>
        <taxon>Viridiplantae</taxon>
        <taxon>Chlorophyta</taxon>
        <taxon>Pyramimonadophyceae</taxon>
        <taxon>Pyramimonadales</taxon>
        <taxon>Pyramimonadaceae</taxon>
        <taxon>Cymbomonas</taxon>
    </lineage>
</organism>
<evidence type="ECO:0000256" key="1">
    <source>
        <dbReference type="ARBA" id="ARBA00000900"/>
    </source>
</evidence>
<dbReference type="InterPro" id="IPR001841">
    <property type="entry name" value="Znf_RING"/>
</dbReference>
<dbReference type="SMART" id="SM00504">
    <property type="entry name" value="Ubox"/>
    <property type="match status" value="1"/>
</dbReference>
<gene>
    <name evidence="6" type="ORF">CYMTET_37660</name>
</gene>
<protein>
    <recommendedName>
        <fullName evidence="2">RING-type E3 ubiquitin transferase</fullName>
        <ecNumber evidence="2">2.3.2.27</ecNumber>
    </recommendedName>
</protein>
<evidence type="ECO:0000256" key="2">
    <source>
        <dbReference type="ARBA" id="ARBA00012483"/>
    </source>
</evidence>
<dbReference type="SUPFAM" id="SSF48371">
    <property type="entry name" value="ARM repeat"/>
    <property type="match status" value="1"/>
</dbReference>
<dbReference type="AlphaFoldDB" id="A0AAE0CDE9"/>
<dbReference type="GO" id="GO:0016567">
    <property type="term" value="P:protein ubiquitination"/>
    <property type="evidence" value="ECO:0007669"/>
    <property type="project" value="InterPro"/>
</dbReference>
<dbReference type="PANTHER" id="PTHR45958">
    <property type="entry name" value="RING-TYPE E3 UBIQUITIN TRANSFERASE"/>
    <property type="match status" value="1"/>
</dbReference>
<dbReference type="Gene3D" id="1.25.10.10">
    <property type="entry name" value="Leucine-rich Repeat Variant"/>
    <property type="match status" value="2"/>
</dbReference>
<feature type="repeat" description="ARM" evidence="4">
    <location>
        <begin position="376"/>
        <end position="420"/>
    </location>
</feature>
<name>A0AAE0CDE9_9CHLO</name>
<keyword evidence="3" id="KW-0862">Zinc</keyword>
<dbReference type="PROSITE" id="PS50176">
    <property type="entry name" value="ARM_REPEAT"/>
    <property type="match status" value="2"/>
</dbReference>
<dbReference type="EMBL" id="LGRX02025016">
    <property type="protein sequence ID" value="KAK3253067.1"/>
    <property type="molecule type" value="Genomic_DNA"/>
</dbReference>
<keyword evidence="7" id="KW-1185">Reference proteome</keyword>
<evidence type="ECO:0000313" key="6">
    <source>
        <dbReference type="EMBL" id="KAK3253067.1"/>
    </source>
</evidence>
<dbReference type="SMART" id="SM00184">
    <property type="entry name" value="RING"/>
    <property type="match status" value="1"/>
</dbReference>
<dbReference type="Proteomes" id="UP001190700">
    <property type="component" value="Unassembled WGS sequence"/>
</dbReference>
<dbReference type="InterPro" id="IPR011989">
    <property type="entry name" value="ARM-like"/>
</dbReference>
<feature type="repeat" description="ARM" evidence="4">
    <location>
        <begin position="639"/>
        <end position="668"/>
    </location>
</feature>
<proteinExistence type="predicted"/>
<dbReference type="SUPFAM" id="SSF57850">
    <property type="entry name" value="RING/U-box"/>
    <property type="match status" value="1"/>
</dbReference>